<keyword evidence="3" id="KW-1185">Reference proteome</keyword>
<organism evidence="2 3">
    <name type="scientific">Aphanothece hegewaldii CCALA 016</name>
    <dbReference type="NCBI Taxonomy" id="2107694"/>
    <lineage>
        <taxon>Bacteria</taxon>
        <taxon>Bacillati</taxon>
        <taxon>Cyanobacteriota</taxon>
        <taxon>Cyanophyceae</taxon>
        <taxon>Oscillatoriophycideae</taxon>
        <taxon>Chroococcales</taxon>
        <taxon>Aphanothecaceae</taxon>
        <taxon>Aphanothece</taxon>
    </lineage>
</organism>
<dbReference type="InterPro" id="IPR016071">
    <property type="entry name" value="Staphylococal_nuclease_OB-fold"/>
</dbReference>
<dbReference type="Proteomes" id="UP000239001">
    <property type="component" value="Unassembled WGS sequence"/>
</dbReference>
<dbReference type="Gene3D" id="2.40.50.90">
    <property type="match status" value="1"/>
</dbReference>
<evidence type="ECO:0000313" key="2">
    <source>
        <dbReference type="EMBL" id="PSF33935.1"/>
    </source>
</evidence>
<dbReference type="SUPFAM" id="SSF50199">
    <property type="entry name" value="Staphylococcal nuclease"/>
    <property type="match status" value="1"/>
</dbReference>
<dbReference type="AlphaFoldDB" id="A0A2T1LTG2"/>
<accession>A0A2T1LTG2</accession>
<dbReference type="InterPro" id="IPR035437">
    <property type="entry name" value="SNase_OB-fold_sf"/>
</dbReference>
<comment type="caution">
    <text evidence="2">The sequence shown here is derived from an EMBL/GenBank/DDBJ whole genome shotgun (WGS) entry which is preliminary data.</text>
</comment>
<proteinExistence type="predicted"/>
<evidence type="ECO:0000313" key="3">
    <source>
        <dbReference type="Proteomes" id="UP000239001"/>
    </source>
</evidence>
<reference evidence="2 3" key="2">
    <citation type="submission" date="2018-03" db="EMBL/GenBank/DDBJ databases">
        <authorList>
            <person name="Keele B.F."/>
        </authorList>
    </citation>
    <scope>NUCLEOTIDE SEQUENCE [LARGE SCALE GENOMIC DNA]</scope>
    <source>
        <strain evidence="2 3">CCALA 016</strain>
    </source>
</reference>
<protein>
    <recommendedName>
        <fullName evidence="1">TNase-like domain-containing protein</fullName>
    </recommendedName>
</protein>
<gene>
    <name evidence="2" type="ORF">C7H19_19590</name>
</gene>
<dbReference type="EMBL" id="PXOH01000028">
    <property type="protein sequence ID" value="PSF33935.1"/>
    <property type="molecule type" value="Genomic_DNA"/>
</dbReference>
<sequence length="79" mass="9430">MKPVDIDKYWCTVAEVYSNNQLVQLQQIRDVMVWANSKYKYNCPHWGGVEKAFTQARSQKKGIFLRGNAIPPWEWRKRK</sequence>
<feature type="domain" description="TNase-like" evidence="1">
    <location>
        <begin position="2"/>
        <end position="63"/>
    </location>
</feature>
<dbReference type="Pfam" id="PF00565">
    <property type="entry name" value="SNase"/>
    <property type="match status" value="1"/>
</dbReference>
<evidence type="ECO:0000259" key="1">
    <source>
        <dbReference type="Pfam" id="PF00565"/>
    </source>
</evidence>
<reference evidence="2 3" key="1">
    <citation type="submission" date="2018-03" db="EMBL/GenBank/DDBJ databases">
        <title>The ancient ancestry and fast evolution of plastids.</title>
        <authorList>
            <person name="Moore K.R."/>
            <person name="Magnabosco C."/>
            <person name="Momper L."/>
            <person name="Gold D.A."/>
            <person name="Bosak T."/>
            <person name="Fournier G.P."/>
        </authorList>
    </citation>
    <scope>NUCLEOTIDE SEQUENCE [LARGE SCALE GENOMIC DNA]</scope>
    <source>
        <strain evidence="2 3">CCALA 016</strain>
    </source>
</reference>
<name>A0A2T1LTG2_9CHRO</name>